<evidence type="ECO:0000256" key="1">
    <source>
        <dbReference type="SAM" id="SignalP"/>
    </source>
</evidence>
<proteinExistence type="evidence at transcript level"/>
<accession>A0A0K8R624</accession>
<dbReference type="AlphaFoldDB" id="A0A0K8R624"/>
<evidence type="ECO:0000313" key="2">
    <source>
        <dbReference type="EMBL" id="JAA66506.1"/>
    </source>
</evidence>
<feature type="signal peptide" evidence="1">
    <location>
        <begin position="1"/>
        <end position="19"/>
    </location>
</feature>
<keyword evidence="1" id="KW-0732">Signal</keyword>
<sequence length="86" mass="9388">MRFSCILGLLANVTSIAKADEPECTRNGRVLGHLAFSFANMGSWGAPFLARDLPSSISRTERLAGDIGLESWTYALDWKMSLKPIG</sequence>
<name>A0A0K8R624_IXORI</name>
<reference evidence="2" key="1">
    <citation type="submission" date="2012-12" db="EMBL/GenBank/DDBJ databases">
        <title>Identification and characterization of a phenylalanine ammonia-lyase gene family in Isatis indigotica Fort.</title>
        <authorList>
            <person name="Liu Q."/>
            <person name="Chen J."/>
            <person name="Zhou X."/>
            <person name="Di P."/>
            <person name="Xiao Y."/>
            <person name="Xuan H."/>
            <person name="Zhang L."/>
            <person name="Chen W."/>
        </authorList>
    </citation>
    <scope>NUCLEOTIDE SEQUENCE</scope>
    <source>
        <tissue evidence="2">Salivary gland</tissue>
    </source>
</reference>
<protein>
    <submittedName>
        <fullName evidence="2">Putative salivary kunitz domain protein</fullName>
    </submittedName>
</protein>
<feature type="chain" id="PRO_5005516380" evidence="1">
    <location>
        <begin position="20"/>
        <end position="86"/>
    </location>
</feature>
<dbReference type="EMBL" id="GADI01007302">
    <property type="protein sequence ID" value="JAA66506.1"/>
    <property type="molecule type" value="mRNA"/>
</dbReference>
<organism evidence="2">
    <name type="scientific">Ixodes ricinus</name>
    <name type="common">Common tick</name>
    <name type="synonym">Acarus ricinus</name>
    <dbReference type="NCBI Taxonomy" id="34613"/>
    <lineage>
        <taxon>Eukaryota</taxon>
        <taxon>Metazoa</taxon>
        <taxon>Ecdysozoa</taxon>
        <taxon>Arthropoda</taxon>
        <taxon>Chelicerata</taxon>
        <taxon>Arachnida</taxon>
        <taxon>Acari</taxon>
        <taxon>Parasitiformes</taxon>
        <taxon>Ixodida</taxon>
        <taxon>Ixodoidea</taxon>
        <taxon>Ixodidae</taxon>
        <taxon>Ixodinae</taxon>
        <taxon>Ixodes</taxon>
    </lineage>
</organism>